<dbReference type="STRING" id="515897.SAMN05421849_1905"/>
<dbReference type="InterPro" id="IPR036188">
    <property type="entry name" value="FAD/NAD-bd_sf"/>
</dbReference>
<dbReference type="GO" id="GO:0070221">
    <property type="term" value="P:sulfide oxidation, using sulfide:quinone oxidoreductase"/>
    <property type="evidence" value="ECO:0007669"/>
    <property type="project" value="TreeGrafter"/>
</dbReference>
<dbReference type="PANTHER" id="PTHR10632">
    <property type="entry name" value="SULFIDE:QUINONE OXIDOREDUCTASE"/>
    <property type="match status" value="1"/>
</dbReference>
<protein>
    <submittedName>
        <fullName evidence="2">Sulfide:quinone oxidoreductase</fullName>
    </submittedName>
</protein>
<dbReference type="AlphaFoldDB" id="A0A1R3X0T2"/>
<sequence>MDRRHFLLTATGAVSAGAMFGTPFGGRAEAAAVSPAKARIVIAGAGAAGLSLASRLRRQMPQATLTLIDEKTEHHFQPGFTLIGAGLWQPGDVTFRNADFVPRGVEWITEPVAGFDPEANTVVTGSGRRIGYDFLMVATGLKLDYASIEGMETGLIGREGIASIYAGPEAAAASWRVIDAFVDSGGTGLFSRPLTEMKCAGAPLKITFIVDDLARRRNRRDAVDLIYNAHNPTVFAVPPVNERVEYLFAGRGIVVNHDRVLSAIDPAARRASYDTPEGTVTMDYDFIHVVPPMRAPDAVRDSPLPWQDGPLAADGWVEADRATLRHPRYANVFALGDVAGVPRGKTAASVKLQVPVVAENLVAETMGREPLAAFDGYTSCPLITRYGRAMLIEFDYEDNLVPSFPFIDPLEELWVSWLIEEKGLKGAYRAMLRGRA</sequence>
<dbReference type="InterPro" id="IPR015904">
    <property type="entry name" value="Sulphide_quinone_reductase"/>
</dbReference>
<dbReference type="Pfam" id="PF07992">
    <property type="entry name" value="Pyr_redox_2"/>
    <property type="match status" value="1"/>
</dbReference>
<evidence type="ECO:0000313" key="3">
    <source>
        <dbReference type="Proteomes" id="UP000192455"/>
    </source>
</evidence>
<organism evidence="2 3">
    <name type="scientific">Pontibaca methylaminivorans</name>
    <dbReference type="NCBI Taxonomy" id="515897"/>
    <lineage>
        <taxon>Bacteria</taxon>
        <taxon>Pseudomonadati</taxon>
        <taxon>Pseudomonadota</taxon>
        <taxon>Alphaproteobacteria</taxon>
        <taxon>Rhodobacterales</taxon>
        <taxon>Roseobacteraceae</taxon>
        <taxon>Pontibaca</taxon>
    </lineage>
</organism>
<keyword evidence="3" id="KW-1185">Reference proteome</keyword>
<dbReference type="EMBL" id="FTPS01000001">
    <property type="protein sequence ID" value="SIT83430.1"/>
    <property type="molecule type" value="Genomic_DNA"/>
</dbReference>
<dbReference type="Gene3D" id="3.50.50.100">
    <property type="match status" value="1"/>
</dbReference>
<dbReference type="PROSITE" id="PS51318">
    <property type="entry name" value="TAT"/>
    <property type="match status" value="1"/>
</dbReference>
<dbReference type="GO" id="GO:0071949">
    <property type="term" value="F:FAD binding"/>
    <property type="evidence" value="ECO:0007669"/>
    <property type="project" value="TreeGrafter"/>
</dbReference>
<dbReference type="GO" id="GO:0070224">
    <property type="term" value="F:sulfide:quinone oxidoreductase activity"/>
    <property type="evidence" value="ECO:0007669"/>
    <property type="project" value="TreeGrafter"/>
</dbReference>
<evidence type="ECO:0000259" key="1">
    <source>
        <dbReference type="Pfam" id="PF07992"/>
    </source>
</evidence>
<proteinExistence type="predicted"/>
<dbReference type="InterPro" id="IPR006311">
    <property type="entry name" value="TAT_signal"/>
</dbReference>
<dbReference type="InterPro" id="IPR023753">
    <property type="entry name" value="FAD/NAD-binding_dom"/>
</dbReference>
<name>A0A1R3X0T2_9RHOB</name>
<dbReference type="SUPFAM" id="SSF51905">
    <property type="entry name" value="FAD/NAD(P)-binding domain"/>
    <property type="match status" value="2"/>
</dbReference>
<gene>
    <name evidence="2" type="ORF">SAMN05421849_1905</name>
</gene>
<dbReference type="OrthoDB" id="9805710at2"/>
<reference evidence="2 3" key="1">
    <citation type="submission" date="2017-01" db="EMBL/GenBank/DDBJ databases">
        <authorList>
            <person name="Mah S.A."/>
            <person name="Swanson W.J."/>
            <person name="Moy G.W."/>
            <person name="Vacquier V.D."/>
        </authorList>
    </citation>
    <scope>NUCLEOTIDE SEQUENCE [LARGE SCALE GENOMIC DNA]</scope>
    <source>
        <strain evidence="2 3">DSM 21219</strain>
    </source>
</reference>
<feature type="domain" description="FAD/NAD(P)-binding" evidence="1">
    <location>
        <begin position="39"/>
        <end position="154"/>
    </location>
</feature>
<dbReference type="Proteomes" id="UP000192455">
    <property type="component" value="Unassembled WGS sequence"/>
</dbReference>
<evidence type="ECO:0000313" key="2">
    <source>
        <dbReference type="EMBL" id="SIT83430.1"/>
    </source>
</evidence>
<dbReference type="PANTHER" id="PTHR10632:SF2">
    <property type="entry name" value="SULFIDE:QUINONE OXIDOREDUCTASE, MITOCHONDRIAL"/>
    <property type="match status" value="1"/>
</dbReference>
<accession>A0A1R3X0T2</accession>